<evidence type="ECO:0000313" key="1">
    <source>
        <dbReference type="EMBL" id="GAA1683716.1"/>
    </source>
</evidence>
<reference evidence="2" key="1">
    <citation type="journal article" date="2019" name="Int. J. Syst. Evol. Microbiol.">
        <title>The Global Catalogue of Microorganisms (GCM) 10K type strain sequencing project: providing services to taxonomists for standard genome sequencing and annotation.</title>
        <authorList>
            <consortium name="The Broad Institute Genomics Platform"/>
            <consortium name="The Broad Institute Genome Sequencing Center for Infectious Disease"/>
            <person name="Wu L."/>
            <person name="Ma J."/>
        </authorList>
    </citation>
    <scope>NUCLEOTIDE SEQUENCE [LARGE SCALE GENOMIC DNA]</scope>
    <source>
        <strain evidence="2">JCM 15575</strain>
    </source>
</reference>
<evidence type="ECO:0008006" key="3">
    <source>
        <dbReference type="Google" id="ProtNLM"/>
    </source>
</evidence>
<evidence type="ECO:0000313" key="2">
    <source>
        <dbReference type="Proteomes" id="UP001500596"/>
    </source>
</evidence>
<dbReference type="RefSeq" id="WP_344055635.1">
    <property type="nucleotide sequence ID" value="NZ_BAAAPK010000001.1"/>
</dbReference>
<gene>
    <name evidence="1" type="ORF">GCM10009807_29430</name>
</gene>
<dbReference type="Proteomes" id="UP001500596">
    <property type="component" value="Unassembled WGS sequence"/>
</dbReference>
<dbReference type="EMBL" id="BAAAPK010000001">
    <property type="protein sequence ID" value="GAA1683716.1"/>
    <property type="molecule type" value="Genomic_DNA"/>
</dbReference>
<name>A0ABP4T808_9MICO</name>
<keyword evidence="2" id="KW-1185">Reference proteome</keyword>
<proteinExistence type="predicted"/>
<comment type="caution">
    <text evidence="1">The sequence shown here is derived from an EMBL/GenBank/DDBJ whole genome shotgun (WGS) entry which is preliminary data.</text>
</comment>
<organism evidence="1 2">
    <name type="scientific">Microbacterium lacus</name>
    <dbReference type="NCBI Taxonomy" id="415217"/>
    <lineage>
        <taxon>Bacteria</taxon>
        <taxon>Bacillati</taxon>
        <taxon>Actinomycetota</taxon>
        <taxon>Actinomycetes</taxon>
        <taxon>Micrococcales</taxon>
        <taxon>Microbacteriaceae</taxon>
        <taxon>Microbacterium</taxon>
    </lineage>
</organism>
<sequence>MSTIDPIPAPGEDFTDDAAVLAVDGVAGLFPAQSTLGLVSGRVVAAVTGTSVATPSVSVRPESGGTSVTARIAASAQDSARDVAGRVADALLARHPEEDTLVRIQVARIQ</sequence>
<protein>
    <recommendedName>
        <fullName evidence="3">Asp23/Gls24 family envelope stress response protein</fullName>
    </recommendedName>
</protein>
<accession>A0ABP4T808</accession>